<sequence length="317" mass="35102">MQLDFRSFATGFADPVAIVNTGDDRLFVVQQRGLIRILDLEGNVSETPFLDLSGIVSQSGSETGLLGLAFHPEYYENGYFFVNYTRASDGSTVVSRFSADKNNPDLANRESEIQLLTVNQPYSNHNGGQLLFGPDGYLYIALGDGGSGGDPQNRAQTRTSFLGKLLRIDVDVEDETGYGIPPDNPFVNDETALDEIWAWGLRNPWRNSFDRLTGDFWIADVGQNIREEINFQPAGSTGGENYGWRCYEGNKPYNQSDCLEAENYVFPVFEYAHQGSGCTGSVTGGFVYRGALFSELFGVYIFTDYCTGNIFTIIQTP</sequence>
<dbReference type="Proteomes" id="UP000886047">
    <property type="component" value="Unassembled WGS sequence"/>
</dbReference>
<dbReference type="PANTHER" id="PTHR19328">
    <property type="entry name" value="HEDGEHOG-INTERACTING PROTEIN"/>
    <property type="match status" value="1"/>
</dbReference>
<dbReference type="Gene3D" id="2.120.10.30">
    <property type="entry name" value="TolB, C-terminal domain"/>
    <property type="match status" value="1"/>
</dbReference>
<evidence type="ECO:0000313" key="2">
    <source>
        <dbReference type="EMBL" id="HDR52775.1"/>
    </source>
</evidence>
<dbReference type="SUPFAM" id="SSF50952">
    <property type="entry name" value="Soluble quinoprotein glucose dehydrogenase"/>
    <property type="match status" value="1"/>
</dbReference>
<evidence type="ECO:0000259" key="1">
    <source>
        <dbReference type="Pfam" id="PF07995"/>
    </source>
</evidence>
<name>A0A831PLP6_9BACT</name>
<protein>
    <submittedName>
        <fullName evidence="2">Glucose dehydrogenase</fullName>
    </submittedName>
</protein>
<organism evidence="2">
    <name type="scientific">Mariniphaga anaerophila</name>
    <dbReference type="NCBI Taxonomy" id="1484053"/>
    <lineage>
        <taxon>Bacteria</taxon>
        <taxon>Pseudomonadati</taxon>
        <taxon>Bacteroidota</taxon>
        <taxon>Bacteroidia</taxon>
        <taxon>Marinilabiliales</taxon>
        <taxon>Prolixibacteraceae</taxon>
        <taxon>Mariniphaga</taxon>
    </lineage>
</organism>
<dbReference type="PANTHER" id="PTHR19328:SF75">
    <property type="entry name" value="ALDOSE SUGAR DEHYDROGENASE YLII"/>
    <property type="match status" value="1"/>
</dbReference>
<reference evidence="2" key="1">
    <citation type="journal article" date="2020" name="mSystems">
        <title>Genome- and Community-Level Interaction Insights into Carbon Utilization and Element Cycling Functions of Hydrothermarchaeota in Hydrothermal Sediment.</title>
        <authorList>
            <person name="Zhou Z."/>
            <person name="Liu Y."/>
            <person name="Xu W."/>
            <person name="Pan J."/>
            <person name="Luo Z.H."/>
            <person name="Li M."/>
        </authorList>
    </citation>
    <scope>NUCLEOTIDE SEQUENCE [LARGE SCALE GENOMIC DNA]</scope>
    <source>
        <strain evidence="2">SpSt-1217</strain>
    </source>
</reference>
<gene>
    <name evidence="2" type="ORF">ENN90_14350</name>
</gene>
<dbReference type="InterPro" id="IPR011042">
    <property type="entry name" value="6-blade_b-propeller_TolB-like"/>
</dbReference>
<dbReference type="Pfam" id="PF07995">
    <property type="entry name" value="GSDH"/>
    <property type="match status" value="1"/>
</dbReference>
<dbReference type="AlphaFoldDB" id="A0A831PLP6"/>
<dbReference type="InterPro" id="IPR011041">
    <property type="entry name" value="Quinoprot_gluc/sorb_DH_b-prop"/>
</dbReference>
<proteinExistence type="predicted"/>
<accession>A0A831PLP6</accession>
<comment type="caution">
    <text evidence="2">The sequence shown here is derived from an EMBL/GenBank/DDBJ whole genome shotgun (WGS) entry which is preliminary data.</text>
</comment>
<feature type="domain" description="Glucose/Sorbosone dehydrogenase" evidence="1">
    <location>
        <begin position="13"/>
        <end position="298"/>
    </location>
</feature>
<dbReference type="InterPro" id="IPR012938">
    <property type="entry name" value="Glc/Sorbosone_DH"/>
</dbReference>
<dbReference type="EMBL" id="DSDK01000803">
    <property type="protein sequence ID" value="HDR52775.1"/>
    <property type="molecule type" value="Genomic_DNA"/>
</dbReference>